<proteinExistence type="predicted"/>
<organism evidence="2 3">
    <name type="scientific">Costertonia aggregata</name>
    <dbReference type="NCBI Taxonomy" id="343403"/>
    <lineage>
        <taxon>Bacteria</taxon>
        <taxon>Pseudomonadati</taxon>
        <taxon>Bacteroidota</taxon>
        <taxon>Flavobacteriia</taxon>
        <taxon>Flavobacteriales</taxon>
        <taxon>Flavobacteriaceae</taxon>
        <taxon>Costertonia</taxon>
    </lineage>
</organism>
<dbReference type="Proteomes" id="UP000509302">
    <property type="component" value="Chromosome"/>
</dbReference>
<dbReference type="Gene3D" id="3.60.60.10">
    <property type="entry name" value="Penicillin V Acylase, Chain A"/>
    <property type="match status" value="1"/>
</dbReference>
<reference evidence="2 3" key="1">
    <citation type="journal article" date="2006" name="Int. J. Syst. Evol. Microbiol.">
        <title>Costertonia aggregata gen. nov., sp. nov., a mesophilic marine bacterium of the family Flavobacteriaceae, isolated from a mature biofilm.</title>
        <authorList>
            <person name="Kwon K.K."/>
            <person name="Lee Y.K."/>
            <person name="Lee H.K."/>
        </authorList>
    </citation>
    <scope>NUCLEOTIDE SEQUENCE [LARGE SCALE GENOMIC DNA]</scope>
    <source>
        <strain evidence="2 3">KCCM 42265</strain>
    </source>
</reference>
<feature type="signal peptide" evidence="1">
    <location>
        <begin position="1"/>
        <end position="31"/>
    </location>
</feature>
<keyword evidence="1" id="KW-0732">Signal</keyword>
<sequence length="423" mass="46841">MTPLKSFVGTAANFCLSLLFCALLTPNLSRACTIVSAIAKNGHVWTANNEDGPFGVANFINVYPRSESDKYGYYTMTYLSPLYGQSGAIQGGMNTAGLSFDFNAIPYVADFDPKSRKAFPQGNDAILPHILGNMETVEQVISFFETYWFVDGFRDAQMHVSDKNGRFAIISASGVELVDEGEFLVSTNFDICGKENGSSCWRYPIAVEKLSTSGASLETMEAICRETTQKNGATMYSNIQNLSTGDIWFFSKHDSGTLLRTNLKTMLSNGRKSYTFSDLGSLKEERPVRNWQAPKLAKFSKNSVAGYLGTYEHSYIGSVNVRAVESGIEVSFMDGTKETLYLDNRGNFSLPDYDLYITFGTDEDSGNPQMSLYEKGFWSFTVKNPMPLNKIAIPENETARTGKQDITIAKGQGSYPRRARRAL</sequence>
<dbReference type="AlphaFoldDB" id="A0A7H9ASR2"/>
<evidence type="ECO:0000256" key="1">
    <source>
        <dbReference type="SAM" id="SignalP"/>
    </source>
</evidence>
<accession>A0A7H9ASR2</accession>
<dbReference type="SUPFAM" id="SSF56235">
    <property type="entry name" value="N-terminal nucleophile aminohydrolases (Ntn hydrolases)"/>
    <property type="match status" value="1"/>
</dbReference>
<protein>
    <recommendedName>
        <fullName evidence="4">Linear amide C-N hydrolase</fullName>
    </recommendedName>
</protein>
<feature type="chain" id="PRO_5028969020" description="Linear amide C-N hydrolase" evidence="1">
    <location>
        <begin position="32"/>
        <end position="423"/>
    </location>
</feature>
<evidence type="ECO:0008006" key="4">
    <source>
        <dbReference type="Google" id="ProtNLM"/>
    </source>
</evidence>
<evidence type="ECO:0000313" key="3">
    <source>
        <dbReference type="Proteomes" id="UP000509302"/>
    </source>
</evidence>
<dbReference type="RefSeq" id="WP_179242782.1">
    <property type="nucleotide sequence ID" value="NZ_CP058595.1"/>
</dbReference>
<dbReference type="EMBL" id="CP058595">
    <property type="protein sequence ID" value="QLG46503.1"/>
    <property type="molecule type" value="Genomic_DNA"/>
</dbReference>
<dbReference type="KEGG" id="cagg:HYG79_14490"/>
<gene>
    <name evidence="2" type="ORF">HYG79_14490</name>
</gene>
<evidence type="ECO:0000313" key="2">
    <source>
        <dbReference type="EMBL" id="QLG46503.1"/>
    </source>
</evidence>
<dbReference type="InterPro" id="IPR029055">
    <property type="entry name" value="Ntn_hydrolases_N"/>
</dbReference>
<name>A0A7H9ASR2_9FLAO</name>
<keyword evidence="3" id="KW-1185">Reference proteome</keyword>